<dbReference type="InterPro" id="IPR001466">
    <property type="entry name" value="Beta-lactam-related"/>
</dbReference>
<protein>
    <submittedName>
        <fullName evidence="2">Beta-lactamase family protein</fullName>
    </submittedName>
</protein>
<dbReference type="InterPro" id="IPR012338">
    <property type="entry name" value="Beta-lactam/transpept-like"/>
</dbReference>
<gene>
    <name evidence="2" type="ORF">DA73_0400016955</name>
</gene>
<evidence type="ECO:0000313" key="2">
    <source>
        <dbReference type="EMBL" id="KAF3886983.1"/>
    </source>
</evidence>
<organism evidence="2 3">
    <name type="scientific">Tolypothrix bouteillei VB521301</name>
    <dbReference type="NCBI Taxonomy" id="1479485"/>
    <lineage>
        <taxon>Bacteria</taxon>
        <taxon>Bacillati</taxon>
        <taxon>Cyanobacteriota</taxon>
        <taxon>Cyanophyceae</taxon>
        <taxon>Nostocales</taxon>
        <taxon>Tolypothrichaceae</taxon>
        <taxon>Tolypothrix</taxon>
    </lineage>
</organism>
<dbReference type="PANTHER" id="PTHR46825">
    <property type="entry name" value="D-ALANYL-D-ALANINE-CARBOXYPEPTIDASE/ENDOPEPTIDASE AMPH"/>
    <property type="match status" value="1"/>
</dbReference>
<dbReference type="Gene3D" id="3.40.710.10">
    <property type="entry name" value="DD-peptidase/beta-lactamase superfamily"/>
    <property type="match status" value="1"/>
</dbReference>
<comment type="caution">
    <text evidence="2">The sequence shown here is derived from an EMBL/GenBank/DDBJ whole genome shotgun (WGS) entry which is preliminary data.</text>
</comment>
<dbReference type="SUPFAM" id="SSF56601">
    <property type="entry name" value="beta-lactamase/transpeptidase-like"/>
    <property type="match status" value="1"/>
</dbReference>
<reference evidence="2" key="1">
    <citation type="journal article" date="2015" name="Genome Announc.">
        <title>Draft Genome Sequence of Tolypothrix boutellei Strain VB521301.</title>
        <authorList>
            <person name="Chandrababunaidu M.M."/>
            <person name="Singh D."/>
            <person name="Sen D."/>
            <person name="Bhan S."/>
            <person name="Das S."/>
            <person name="Gupta A."/>
            <person name="Adhikary S.P."/>
            <person name="Tripathy S."/>
        </authorList>
    </citation>
    <scope>NUCLEOTIDE SEQUENCE</scope>
    <source>
        <strain evidence="2">VB521301</strain>
    </source>
</reference>
<dbReference type="AlphaFoldDB" id="A0A8S9T6C9"/>
<dbReference type="RefSeq" id="WP_050045894.1">
    <property type="nucleotide sequence ID" value="NZ_JHEG04000001.1"/>
</dbReference>
<accession>A0A8S9T6C9</accession>
<dbReference type="EMBL" id="JHEG04000001">
    <property type="protein sequence ID" value="KAF3886983.1"/>
    <property type="molecule type" value="Genomic_DNA"/>
</dbReference>
<dbReference type="Pfam" id="PF00144">
    <property type="entry name" value="Beta-lactamase"/>
    <property type="match status" value="1"/>
</dbReference>
<evidence type="ECO:0000259" key="1">
    <source>
        <dbReference type="Pfam" id="PF00144"/>
    </source>
</evidence>
<reference evidence="2" key="2">
    <citation type="submission" date="2019-11" db="EMBL/GenBank/DDBJ databases">
        <title>Improved Assembly of Tolypothrix boutellei genome.</title>
        <authorList>
            <person name="Sarangi A.N."/>
            <person name="Mukherjee M."/>
            <person name="Ghosh S."/>
            <person name="Singh D."/>
            <person name="Das A."/>
            <person name="Kant S."/>
            <person name="Prusty A."/>
            <person name="Tripathy S."/>
        </authorList>
    </citation>
    <scope>NUCLEOTIDE SEQUENCE</scope>
    <source>
        <strain evidence="2">VB521301</strain>
    </source>
</reference>
<dbReference type="OrthoDB" id="503788at2"/>
<dbReference type="InterPro" id="IPR050491">
    <property type="entry name" value="AmpC-like"/>
</dbReference>
<keyword evidence="3" id="KW-1185">Reference proteome</keyword>
<evidence type="ECO:0000313" key="3">
    <source>
        <dbReference type="Proteomes" id="UP000029738"/>
    </source>
</evidence>
<sequence>MKLLQTTTTSVALATAFIIGIVGRVDGATLAGNSSSTLSPSAMVSSAYTNTVSSDLATQLQAILDKTVRETGIPGAVVGIVSPQGTWYGASGVSNRETGKAMQLNNLFHTGSIRKAFIAATVLKVQEQGKLSLDDTLDKWVPEIAKEIPDGNTITIRQLLNGTSGIKPVEEDFEQDIIKDPSILLTKDWQPEDTLTYVYGKPRFTGQKCTSVWCYPTTGVTIAQQIVEKATGSTFSSVFRDRVVEPLGLNHTFLGGVDEIPAQLVRGYTDLNGDGNLTDVTDYDLAFSKALGGVVTTNAQDLMRFTQGLFGGELLKGESLSEMLTFVDTGLTFNPYGEEFRYQFGLGVDNFPSPWGATLGKGGTNVGNEAEMRYFADRGIAAVALINGTNIKGVSISDILYTHVNTLLANSQGNNSQSVPESSATGGLIALGAVGLLFVRQRR</sequence>
<feature type="domain" description="Beta-lactamase-related" evidence="1">
    <location>
        <begin position="61"/>
        <end position="390"/>
    </location>
</feature>
<dbReference type="Proteomes" id="UP000029738">
    <property type="component" value="Unassembled WGS sequence"/>
</dbReference>
<name>A0A8S9T6C9_9CYAN</name>
<proteinExistence type="predicted"/>
<dbReference type="PANTHER" id="PTHR46825:SF7">
    <property type="entry name" value="D-ALANYL-D-ALANINE CARBOXYPEPTIDASE"/>
    <property type="match status" value="1"/>
</dbReference>